<evidence type="ECO:0000256" key="5">
    <source>
        <dbReference type="ARBA" id="ARBA00023004"/>
    </source>
</evidence>
<keyword evidence="3 6" id="KW-0479">Metal-binding</keyword>
<dbReference type="AlphaFoldDB" id="A0A5K7SFZ9"/>
<dbReference type="Gene3D" id="1.10.760.10">
    <property type="entry name" value="Cytochrome c-like domain"/>
    <property type="match status" value="1"/>
</dbReference>
<keyword evidence="4" id="KW-0249">Electron transport</keyword>
<name>A0A5K7SFZ9_9BACT</name>
<evidence type="ECO:0000256" key="3">
    <source>
        <dbReference type="ARBA" id="ARBA00022723"/>
    </source>
</evidence>
<evidence type="ECO:0000256" key="4">
    <source>
        <dbReference type="ARBA" id="ARBA00022982"/>
    </source>
</evidence>
<dbReference type="GO" id="GO:0020037">
    <property type="term" value="F:heme binding"/>
    <property type="evidence" value="ECO:0007669"/>
    <property type="project" value="InterPro"/>
</dbReference>
<keyword evidence="10" id="KW-1185">Reference proteome</keyword>
<evidence type="ECO:0000256" key="2">
    <source>
        <dbReference type="ARBA" id="ARBA00022617"/>
    </source>
</evidence>
<evidence type="ECO:0000313" key="10">
    <source>
        <dbReference type="Proteomes" id="UP001193389"/>
    </source>
</evidence>
<organism evidence="9 10">
    <name type="scientific">Aquipluma nitroreducens</name>
    <dbReference type="NCBI Taxonomy" id="2010828"/>
    <lineage>
        <taxon>Bacteria</taxon>
        <taxon>Pseudomonadati</taxon>
        <taxon>Bacteroidota</taxon>
        <taxon>Bacteroidia</taxon>
        <taxon>Marinilabiliales</taxon>
        <taxon>Prolixibacteraceae</taxon>
        <taxon>Aquipluma</taxon>
    </lineage>
</organism>
<gene>
    <name evidence="9" type="ORF">AQPE_4325</name>
</gene>
<protein>
    <submittedName>
        <fullName evidence="9">Cytochrome c552</fullName>
    </submittedName>
</protein>
<dbReference type="Pfam" id="PF00034">
    <property type="entry name" value="Cytochrom_C"/>
    <property type="match status" value="1"/>
</dbReference>
<feature type="compositionally biased region" description="Polar residues" evidence="7">
    <location>
        <begin position="29"/>
        <end position="40"/>
    </location>
</feature>
<dbReference type="InterPro" id="IPR036909">
    <property type="entry name" value="Cyt_c-like_dom_sf"/>
</dbReference>
<dbReference type="GO" id="GO:0009055">
    <property type="term" value="F:electron transfer activity"/>
    <property type="evidence" value="ECO:0007669"/>
    <property type="project" value="InterPro"/>
</dbReference>
<dbReference type="Proteomes" id="UP001193389">
    <property type="component" value="Chromosome"/>
</dbReference>
<reference evidence="9" key="1">
    <citation type="journal article" date="2020" name="Int. J. Syst. Evol. Microbiol.">
        <title>Aquipluma nitroreducens gen. nov. sp. nov., a novel facultatively anaerobic bacterium isolated from a freshwater lake.</title>
        <authorList>
            <person name="Watanabe M."/>
            <person name="Kojima H."/>
            <person name="Fukui M."/>
        </authorList>
    </citation>
    <scope>NUCLEOTIDE SEQUENCE</scope>
    <source>
        <strain evidence="9">MeG22</strain>
    </source>
</reference>
<evidence type="ECO:0000256" key="6">
    <source>
        <dbReference type="PIRSR" id="PIRSR602324-1"/>
    </source>
</evidence>
<dbReference type="InterPro" id="IPR009056">
    <property type="entry name" value="Cyt_c-like_dom"/>
</dbReference>
<keyword evidence="2 6" id="KW-0349">Heme</keyword>
<comment type="PTM">
    <text evidence="6">Binds 1 heme c group covalently per subunit.</text>
</comment>
<dbReference type="EMBL" id="AP018694">
    <property type="protein sequence ID" value="BBE20134.1"/>
    <property type="molecule type" value="Genomic_DNA"/>
</dbReference>
<dbReference type="PROSITE" id="PS51257">
    <property type="entry name" value="PROKAR_LIPOPROTEIN"/>
    <property type="match status" value="1"/>
</dbReference>
<dbReference type="RefSeq" id="WP_318348309.1">
    <property type="nucleotide sequence ID" value="NZ_AP018694.1"/>
</dbReference>
<keyword evidence="5 6" id="KW-0408">Iron</keyword>
<dbReference type="InterPro" id="IPR002324">
    <property type="entry name" value="Cyt_c_ID"/>
</dbReference>
<sequence>MKKETLIAISLVLIMAASCSSPKKDNQKSTETVQTSNPEQATPEEKNTQVASATVGYGEKLYKDKGCLVCHQLNKKLVGPAVKDIAAAYSGNKAGLTAYLKGEGKSIVDPSQSSVMQPQIAITKALSAEELDAIVDYILSIK</sequence>
<evidence type="ECO:0000313" key="9">
    <source>
        <dbReference type="EMBL" id="BBE20134.1"/>
    </source>
</evidence>
<dbReference type="PRINTS" id="PR00606">
    <property type="entry name" value="CYTCHROMECID"/>
</dbReference>
<feature type="region of interest" description="Disordered" evidence="7">
    <location>
        <begin position="21"/>
        <end position="50"/>
    </location>
</feature>
<feature type="binding site" description="covalent" evidence="6">
    <location>
        <position position="67"/>
    </location>
    <ligand>
        <name>heme c</name>
        <dbReference type="ChEBI" id="CHEBI:61717"/>
    </ligand>
</feature>
<accession>A0A5K7SFZ9</accession>
<dbReference type="KEGG" id="anf:AQPE_4325"/>
<feature type="binding site" description="covalent" evidence="6">
    <location>
        <position position="71"/>
    </location>
    <ligand>
        <name>heme c</name>
        <dbReference type="ChEBI" id="CHEBI:61717"/>
    </ligand>
</feature>
<evidence type="ECO:0000259" key="8">
    <source>
        <dbReference type="PROSITE" id="PS51007"/>
    </source>
</evidence>
<evidence type="ECO:0000256" key="7">
    <source>
        <dbReference type="SAM" id="MobiDB-lite"/>
    </source>
</evidence>
<dbReference type="PROSITE" id="PS51007">
    <property type="entry name" value="CYTC"/>
    <property type="match status" value="1"/>
</dbReference>
<evidence type="ECO:0000256" key="1">
    <source>
        <dbReference type="ARBA" id="ARBA00022448"/>
    </source>
</evidence>
<dbReference type="SUPFAM" id="SSF46626">
    <property type="entry name" value="Cytochrome c"/>
    <property type="match status" value="1"/>
</dbReference>
<keyword evidence="1" id="KW-0813">Transport</keyword>
<dbReference type="GO" id="GO:0005506">
    <property type="term" value="F:iron ion binding"/>
    <property type="evidence" value="ECO:0007669"/>
    <property type="project" value="InterPro"/>
</dbReference>
<feature type="domain" description="Cytochrome c" evidence="8">
    <location>
        <begin position="53"/>
        <end position="142"/>
    </location>
</feature>
<proteinExistence type="predicted"/>